<proteinExistence type="predicted"/>
<name>A0A858RCS3_9BACT</name>
<reference evidence="1 2" key="1">
    <citation type="submission" date="2020-04" db="EMBL/GenBank/DDBJ databases">
        <title>Luteolibacter sp. G-1-1-1 isolated from soil.</title>
        <authorList>
            <person name="Dahal R.H."/>
        </authorList>
    </citation>
    <scope>NUCLEOTIDE SEQUENCE [LARGE SCALE GENOMIC DNA]</scope>
    <source>
        <strain evidence="1 2">G-1-1-1</strain>
    </source>
</reference>
<protein>
    <submittedName>
        <fullName evidence="1">Uncharacterized protein</fullName>
    </submittedName>
</protein>
<dbReference type="Proteomes" id="UP000501812">
    <property type="component" value="Chromosome"/>
</dbReference>
<organism evidence="1 2">
    <name type="scientific">Luteolibacter luteus</name>
    <dbReference type="NCBI Taxonomy" id="2728835"/>
    <lineage>
        <taxon>Bacteria</taxon>
        <taxon>Pseudomonadati</taxon>
        <taxon>Verrucomicrobiota</taxon>
        <taxon>Verrucomicrobiia</taxon>
        <taxon>Verrucomicrobiales</taxon>
        <taxon>Verrucomicrobiaceae</taxon>
        <taxon>Luteolibacter</taxon>
    </lineage>
</organism>
<gene>
    <name evidence="1" type="ORF">HHL09_00915</name>
</gene>
<dbReference type="KEGG" id="luo:HHL09_00915"/>
<sequence>MLKSGLIFVIAAAAGWGLSSFVKVTPETAVPEKAKPVAVIEKAVPKQKWTREDVLRSAKERAEQVSSPGFNAYEEVVADWTTAEIRAALEASLKHPGCLLSDGPASELPASLLGVWMKRDLDAALAWMEALETGTMKRKLLQGMASRWPLERAAEGVDYLASHRDSFPGVSGSLILNKAIQHSTGEGPEAVKVMIRKIQDAGLEFANLGEELKVPEDFNFQTLMDSPELDLIWENGIGEEFARQWFAQDREAAYAWTQRKHGLESVFNLTYRVGGNLRADMQWLGGKVEAMNADQQEVFFGSVDSAFRYSPSFAGLLVEGLKDPALQEQTLLRYGAAALNGPAVPDALALLEKVSEPSKRIAAIQQVLSAAEGEGIERKIYLNAKSHGEFLRRKLGEWQATPEQIEFIMKGLAP</sequence>
<dbReference type="AlphaFoldDB" id="A0A858RCS3"/>
<dbReference type="RefSeq" id="WP_169452625.1">
    <property type="nucleotide sequence ID" value="NZ_CP051774.1"/>
</dbReference>
<dbReference type="EMBL" id="CP051774">
    <property type="protein sequence ID" value="QJE94404.1"/>
    <property type="molecule type" value="Genomic_DNA"/>
</dbReference>
<keyword evidence="2" id="KW-1185">Reference proteome</keyword>
<accession>A0A858RCS3</accession>
<evidence type="ECO:0000313" key="1">
    <source>
        <dbReference type="EMBL" id="QJE94404.1"/>
    </source>
</evidence>
<evidence type="ECO:0000313" key="2">
    <source>
        <dbReference type="Proteomes" id="UP000501812"/>
    </source>
</evidence>